<dbReference type="PANTHER" id="PTHR46404">
    <property type="entry name" value="DNA POLYMERASE IOTA"/>
    <property type="match status" value="1"/>
</dbReference>
<proteinExistence type="inferred from homology"/>
<evidence type="ECO:0000313" key="5">
    <source>
        <dbReference type="Proteomes" id="UP001162162"/>
    </source>
</evidence>
<evidence type="ECO:0000313" key="4">
    <source>
        <dbReference type="EMBL" id="KAJ8947264.1"/>
    </source>
</evidence>
<dbReference type="Pfam" id="PF21999">
    <property type="entry name" value="IMS_HHH_1"/>
    <property type="match status" value="1"/>
</dbReference>
<keyword evidence="5" id="KW-1185">Reference proteome</keyword>
<evidence type="ECO:0000256" key="1">
    <source>
        <dbReference type="ARBA" id="ARBA00010945"/>
    </source>
</evidence>
<protein>
    <recommendedName>
        <fullName evidence="3">UmuC domain-containing protein</fullName>
    </recommendedName>
</protein>
<accession>A0AAV8YAC8</accession>
<evidence type="ECO:0000259" key="3">
    <source>
        <dbReference type="PROSITE" id="PS50173"/>
    </source>
</evidence>
<name>A0AAV8YAC8_9CUCU</name>
<dbReference type="GO" id="GO:0003887">
    <property type="term" value="F:DNA-directed DNA polymerase activity"/>
    <property type="evidence" value="ECO:0007669"/>
    <property type="project" value="InterPro"/>
</dbReference>
<dbReference type="PROSITE" id="PS50173">
    <property type="entry name" value="UMUC"/>
    <property type="match status" value="1"/>
</dbReference>
<dbReference type="InterPro" id="IPR043502">
    <property type="entry name" value="DNA/RNA_pol_sf"/>
</dbReference>
<evidence type="ECO:0000256" key="2">
    <source>
        <dbReference type="ARBA" id="ARBA00022634"/>
    </source>
</evidence>
<dbReference type="EMBL" id="JAPWTK010000165">
    <property type="protein sequence ID" value="KAJ8947264.1"/>
    <property type="molecule type" value="Genomic_DNA"/>
</dbReference>
<dbReference type="SUPFAM" id="SSF56672">
    <property type="entry name" value="DNA/RNA polymerases"/>
    <property type="match status" value="1"/>
</dbReference>
<dbReference type="SUPFAM" id="SSF100879">
    <property type="entry name" value="Lesion bypass DNA polymerase (Y-family), little finger domain"/>
    <property type="match status" value="1"/>
</dbReference>
<dbReference type="PANTHER" id="PTHR46404:SF1">
    <property type="entry name" value="DNA POLYMERASE IOTA"/>
    <property type="match status" value="1"/>
</dbReference>
<comment type="similarity">
    <text evidence="1">Belongs to the DNA polymerase type-Y family.</text>
</comment>
<feature type="domain" description="UmuC" evidence="3">
    <location>
        <begin position="29"/>
        <end position="210"/>
    </location>
</feature>
<dbReference type="AlphaFoldDB" id="A0AAV8YAC8"/>
<dbReference type="GO" id="GO:0019985">
    <property type="term" value="P:translesion synthesis"/>
    <property type="evidence" value="ECO:0007669"/>
    <property type="project" value="TreeGrafter"/>
</dbReference>
<dbReference type="Gene3D" id="3.30.70.270">
    <property type="match status" value="1"/>
</dbReference>
<dbReference type="InterPro" id="IPR043128">
    <property type="entry name" value="Rev_trsase/Diguanyl_cyclase"/>
</dbReference>
<dbReference type="Pfam" id="PF00817">
    <property type="entry name" value="IMS"/>
    <property type="match status" value="1"/>
</dbReference>
<dbReference type="Gene3D" id="3.40.1170.60">
    <property type="match status" value="1"/>
</dbReference>
<reference evidence="4" key="1">
    <citation type="journal article" date="2023" name="Insect Mol. Biol.">
        <title>Genome sequencing provides insights into the evolution of gene families encoding plant cell wall-degrading enzymes in longhorned beetles.</title>
        <authorList>
            <person name="Shin N.R."/>
            <person name="Okamura Y."/>
            <person name="Kirsch R."/>
            <person name="Pauchet Y."/>
        </authorList>
    </citation>
    <scope>NUCLEOTIDE SEQUENCE</scope>
    <source>
        <strain evidence="4">AMC_N1</strain>
    </source>
</reference>
<dbReference type="Pfam" id="PF11799">
    <property type="entry name" value="IMS_C"/>
    <property type="match status" value="1"/>
</dbReference>
<dbReference type="Gene3D" id="3.30.1490.100">
    <property type="entry name" value="DNA polymerase, Y-family, little finger domain"/>
    <property type="match status" value="1"/>
</dbReference>
<gene>
    <name evidence="4" type="ORF">NQ318_014160</name>
</gene>
<dbReference type="GO" id="GO:0003684">
    <property type="term" value="F:damaged DNA binding"/>
    <property type="evidence" value="ECO:0007669"/>
    <property type="project" value="InterPro"/>
</dbReference>
<dbReference type="InterPro" id="IPR053848">
    <property type="entry name" value="IMS_HHH_1"/>
</dbReference>
<organism evidence="4 5">
    <name type="scientific">Aromia moschata</name>
    <dbReference type="NCBI Taxonomy" id="1265417"/>
    <lineage>
        <taxon>Eukaryota</taxon>
        <taxon>Metazoa</taxon>
        <taxon>Ecdysozoa</taxon>
        <taxon>Arthropoda</taxon>
        <taxon>Hexapoda</taxon>
        <taxon>Insecta</taxon>
        <taxon>Pterygota</taxon>
        <taxon>Neoptera</taxon>
        <taxon>Endopterygota</taxon>
        <taxon>Coleoptera</taxon>
        <taxon>Polyphaga</taxon>
        <taxon>Cucujiformia</taxon>
        <taxon>Chrysomeloidea</taxon>
        <taxon>Cerambycidae</taxon>
        <taxon>Cerambycinae</taxon>
        <taxon>Callichromatini</taxon>
        <taxon>Aromia</taxon>
    </lineage>
</organism>
<dbReference type="InterPro" id="IPR001126">
    <property type="entry name" value="UmuC"/>
</dbReference>
<comment type="caution">
    <text evidence="4">The sequence shown here is derived from an EMBL/GenBank/DDBJ whole genome shotgun (WGS) entry which is preliminary data.</text>
</comment>
<dbReference type="Proteomes" id="UP001162162">
    <property type="component" value="Unassembled WGS sequence"/>
</dbReference>
<sequence length="543" mass="60682">MKTKMEGETTLDDHSKTIIHIDLDCFYAQKNIVVTSNYIAREHGVKKCMLISDAKKVCPNLTLVKGEDLHDYRQTSYKVTALLQSYSNLIERLGLDENFVDVSNLVSKRLQESAVTVTDAVGNVFGDLNDLCDCGCSGRLKMGTVIAQEIRDRMKSELNLTGCAGIGHNKLLAKIAGSKHKPNQQTVVFPNSAVELMLSLAHVSKIPGIGVTLTEQLCSINIKTVEDLQNTNFGKLMNLLGPEKARTVYDLSFGIDHAPVKSTGKPQSIGIEDSCKSLTIEGEVREKLKQLLARLLLLVSEDGRVPKTIKLTVRKFDKTSKVSARETRQCNINSTIFNPKDITKLTDTNENKLMTCIMRLFNKLVNTNKPYHITLLGLSFTKFVERPSARSTLTKFLVKDIEVQSITNIENVQETVTIPEELPSTSNAENFETEVEPSAKKMQIWRVACEKEAFEDHGAGGLRLSLQVTGGGVEVEFDGKADGHKSEYLLSSERQRGGIRELPLDMQQELWEEYKQNRDRDKVCSSQLKKSKTNNILNYLVKH</sequence>
<dbReference type="InterPro" id="IPR017961">
    <property type="entry name" value="DNA_pol_Y-fam_little_finger"/>
</dbReference>
<keyword evidence="2" id="KW-0237">DNA synthesis</keyword>
<dbReference type="PIRSF" id="PIRSF036603">
    <property type="entry name" value="DPol_eta"/>
    <property type="match status" value="1"/>
</dbReference>
<dbReference type="FunFam" id="3.30.1490.100:FF:000003">
    <property type="entry name" value="Polymerase (DNA directed) iota"/>
    <property type="match status" value="1"/>
</dbReference>
<dbReference type="Gene3D" id="1.10.150.20">
    <property type="entry name" value="5' to 3' exonuclease, C-terminal subdomain"/>
    <property type="match status" value="1"/>
</dbReference>
<dbReference type="InterPro" id="IPR036775">
    <property type="entry name" value="DNA_pol_Y-fam_lit_finger_sf"/>
</dbReference>
<dbReference type="GO" id="GO:0006281">
    <property type="term" value="P:DNA repair"/>
    <property type="evidence" value="ECO:0007669"/>
    <property type="project" value="InterPro"/>
</dbReference>